<evidence type="ECO:0000256" key="1">
    <source>
        <dbReference type="SAM" id="Phobius"/>
    </source>
</evidence>
<keyword evidence="3" id="KW-1185">Reference proteome</keyword>
<dbReference type="OrthoDB" id="6400719at2"/>
<reference evidence="2 3" key="2">
    <citation type="journal article" date="2016" name="Int. J. Syst. Evol. Microbiol.">
        <title>Vitellibacter aquimaris sp. nov., a marine bacterium isolated from seawater.</title>
        <authorList>
            <person name="Thevarajoo S."/>
            <person name="Selvaratnam C."/>
            <person name="Goh K.M."/>
            <person name="Hong K.W."/>
            <person name="Chan X.Y."/>
            <person name="Chan K.G."/>
            <person name="Chong C.S."/>
        </authorList>
    </citation>
    <scope>NUCLEOTIDE SEQUENCE [LARGE SCALE GENOMIC DNA]</scope>
    <source>
        <strain evidence="2 3">D-24</strain>
    </source>
</reference>
<name>A0A137RIV6_9FLAO</name>
<keyword evidence="1" id="KW-1133">Transmembrane helix</keyword>
<comment type="caution">
    <text evidence="2">The sequence shown here is derived from an EMBL/GenBank/DDBJ whole genome shotgun (WGS) entry which is preliminary data.</text>
</comment>
<evidence type="ECO:0008006" key="4">
    <source>
        <dbReference type="Google" id="ProtNLM"/>
    </source>
</evidence>
<feature type="transmembrane region" description="Helical" evidence="1">
    <location>
        <begin position="66"/>
        <end position="85"/>
    </location>
</feature>
<reference evidence="3" key="1">
    <citation type="submission" date="2014-10" db="EMBL/GenBank/DDBJ databases">
        <title>Genome sequencing of Vitellibacter sp. D-24.</title>
        <authorList>
            <person name="Thevarajoo S."/>
            <person name="Selvaratnam C."/>
            <person name="Goh K.M."/>
            <person name="Chong C.S."/>
        </authorList>
    </citation>
    <scope>NUCLEOTIDE SEQUENCE [LARGE SCALE GENOMIC DNA]</scope>
    <source>
        <strain evidence="3">D-24</strain>
    </source>
</reference>
<proteinExistence type="predicted"/>
<dbReference type="EMBL" id="JRWG01000003">
    <property type="protein sequence ID" value="KXO00119.1"/>
    <property type="molecule type" value="Genomic_DNA"/>
</dbReference>
<feature type="transmembrane region" description="Helical" evidence="1">
    <location>
        <begin position="12"/>
        <end position="28"/>
    </location>
</feature>
<dbReference type="Proteomes" id="UP000070138">
    <property type="component" value="Unassembled WGS sequence"/>
</dbReference>
<evidence type="ECO:0000313" key="2">
    <source>
        <dbReference type="EMBL" id="KXO00119.1"/>
    </source>
</evidence>
<sequence>MKNTLAGKSTALIAYTPFVGFIIAYFFNREENHPFATWHIKNMFGITLMFIVSLVVQAQIDVTIGDIIWLVCVLLWLFSWSMAFFNKKKGIPFLSEKFQDWFTFLN</sequence>
<keyword evidence="1" id="KW-0472">Membrane</keyword>
<gene>
    <name evidence="2" type="ORF">LS48_06510</name>
</gene>
<dbReference type="STRING" id="1548749.LS48_06510"/>
<feature type="transmembrane region" description="Helical" evidence="1">
    <location>
        <begin position="40"/>
        <end position="60"/>
    </location>
</feature>
<organism evidence="2 3">
    <name type="scientific">Aequorivita aquimaris</name>
    <dbReference type="NCBI Taxonomy" id="1548749"/>
    <lineage>
        <taxon>Bacteria</taxon>
        <taxon>Pseudomonadati</taxon>
        <taxon>Bacteroidota</taxon>
        <taxon>Flavobacteriia</taxon>
        <taxon>Flavobacteriales</taxon>
        <taxon>Flavobacteriaceae</taxon>
        <taxon>Aequorivita</taxon>
    </lineage>
</organism>
<keyword evidence="1" id="KW-0812">Transmembrane</keyword>
<dbReference type="AlphaFoldDB" id="A0A137RIV6"/>
<dbReference type="RefSeq" id="WP_062621204.1">
    <property type="nucleotide sequence ID" value="NZ_JRWG01000003.1"/>
</dbReference>
<accession>A0A137RIV6</accession>
<evidence type="ECO:0000313" key="3">
    <source>
        <dbReference type="Proteomes" id="UP000070138"/>
    </source>
</evidence>
<protein>
    <recommendedName>
        <fullName evidence="4">DUF4870 domain-containing protein</fullName>
    </recommendedName>
</protein>